<sequence>MIIIPGFIISLLTFPGVIVHEAAHQLMCRLTNTPVLNVCYFQTGTPAGFVVHDKPSSGWRHFFIAVAPFLINSVIGCLICLPVALALAAGASLEPVDFLLGWLGVSVGMHAFPSTGDASSLWAAMKEDRTPWHLKLVGFPVVLIIYVGAGLSVVWFDAIYAWLICFALPHSFIELLV</sequence>
<dbReference type="EMBL" id="JBHSMQ010000008">
    <property type="protein sequence ID" value="MFC5456958.1"/>
    <property type="molecule type" value="Genomic_DNA"/>
</dbReference>
<evidence type="ECO:0000313" key="3">
    <source>
        <dbReference type="Proteomes" id="UP001596052"/>
    </source>
</evidence>
<reference evidence="3" key="1">
    <citation type="journal article" date="2019" name="Int. J. Syst. Evol. Microbiol.">
        <title>The Global Catalogue of Microorganisms (GCM) 10K type strain sequencing project: providing services to taxonomists for standard genome sequencing and annotation.</title>
        <authorList>
            <consortium name="The Broad Institute Genomics Platform"/>
            <consortium name="The Broad Institute Genome Sequencing Center for Infectious Disease"/>
            <person name="Wu L."/>
            <person name="Ma J."/>
        </authorList>
    </citation>
    <scope>NUCLEOTIDE SEQUENCE [LARGE SCALE GENOMIC DNA]</scope>
    <source>
        <strain evidence="3">CGMCC 4.1469</strain>
    </source>
</reference>
<dbReference type="Proteomes" id="UP001596052">
    <property type="component" value="Unassembled WGS sequence"/>
</dbReference>
<name>A0ABW0KTY0_9BACT</name>
<keyword evidence="1" id="KW-0472">Membrane</keyword>
<feature type="transmembrane region" description="Helical" evidence="1">
    <location>
        <begin position="136"/>
        <end position="153"/>
    </location>
</feature>
<evidence type="ECO:0000256" key="1">
    <source>
        <dbReference type="SAM" id="Phobius"/>
    </source>
</evidence>
<evidence type="ECO:0000313" key="2">
    <source>
        <dbReference type="EMBL" id="MFC5456958.1"/>
    </source>
</evidence>
<proteinExistence type="predicted"/>
<protein>
    <submittedName>
        <fullName evidence="2">DUF3267 domain-containing protein</fullName>
    </submittedName>
</protein>
<gene>
    <name evidence="2" type="ORF">ACFQDI_18980</name>
</gene>
<keyword evidence="1" id="KW-0812">Transmembrane</keyword>
<keyword evidence="1" id="KW-1133">Transmembrane helix</keyword>
<feature type="transmembrane region" description="Helical" evidence="1">
    <location>
        <begin position="62"/>
        <end position="87"/>
    </location>
</feature>
<keyword evidence="3" id="KW-1185">Reference proteome</keyword>
<accession>A0ABW0KTY0</accession>
<feature type="transmembrane region" description="Helical" evidence="1">
    <location>
        <begin position="99"/>
        <end position="124"/>
    </location>
</feature>
<dbReference type="RefSeq" id="WP_377169744.1">
    <property type="nucleotide sequence ID" value="NZ_JBHSMQ010000008.1"/>
</dbReference>
<comment type="caution">
    <text evidence="2">The sequence shown here is derived from an EMBL/GenBank/DDBJ whole genome shotgun (WGS) entry which is preliminary data.</text>
</comment>
<organism evidence="2 3">
    <name type="scientific">Prosthecobacter fluviatilis</name>
    <dbReference type="NCBI Taxonomy" id="445931"/>
    <lineage>
        <taxon>Bacteria</taxon>
        <taxon>Pseudomonadati</taxon>
        <taxon>Verrucomicrobiota</taxon>
        <taxon>Verrucomicrobiia</taxon>
        <taxon>Verrucomicrobiales</taxon>
        <taxon>Verrucomicrobiaceae</taxon>
        <taxon>Prosthecobacter</taxon>
    </lineage>
</organism>